<evidence type="ECO:0000256" key="1">
    <source>
        <dbReference type="ARBA" id="ARBA00004496"/>
    </source>
</evidence>
<protein>
    <recommendedName>
        <fullName evidence="7">D,D-heptose 1,7-bisphosphate phosphatase</fullName>
    </recommendedName>
</protein>
<sequence length="189" mass="21757">MDWKITNKWTLFLDRDGTINKLLVDDYVKTWDEFQFIDGVLDAIPIFNKIFGQTLIATNQQGIGKKIMTEDALRKIHVQMLDEIMLDGGYIDEIYYCPGLAADQPECRKPEIGMAIQAMKDFPEINLRKSIMVGDTLSDMQFGKNAGMKTILIRDEKILSEQFVPFVDYRVPDLATFAEILIHNLKLKF</sequence>
<comment type="similarity">
    <text evidence="2">Belongs to the GmhB family.</text>
</comment>
<dbReference type="Pfam" id="PF13242">
    <property type="entry name" value="Hydrolase_like"/>
    <property type="match status" value="1"/>
</dbReference>
<keyword evidence="6" id="KW-0119">Carbohydrate metabolism</keyword>
<dbReference type="GO" id="GO:0016791">
    <property type="term" value="F:phosphatase activity"/>
    <property type="evidence" value="ECO:0007669"/>
    <property type="project" value="InterPro"/>
</dbReference>
<dbReference type="GO" id="GO:0005975">
    <property type="term" value="P:carbohydrate metabolic process"/>
    <property type="evidence" value="ECO:0007669"/>
    <property type="project" value="InterPro"/>
</dbReference>
<dbReference type="Proteomes" id="UP001156666">
    <property type="component" value="Unassembled WGS sequence"/>
</dbReference>
<dbReference type="PANTHER" id="PTHR42891">
    <property type="entry name" value="D-GLYCERO-BETA-D-MANNO-HEPTOSE-1,7-BISPHOSPHATE 7-PHOSPHATASE"/>
    <property type="match status" value="1"/>
</dbReference>
<dbReference type="GO" id="GO:0046872">
    <property type="term" value="F:metal ion binding"/>
    <property type="evidence" value="ECO:0007669"/>
    <property type="project" value="UniProtKB-KW"/>
</dbReference>
<keyword evidence="9" id="KW-1185">Reference proteome</keyword>
<evidence type="ECO:0000256" key="6">
    <source>
        <dbReference type="ARBA" id="ARBA00023277"/>
    </source>
</evidence>
<dbReference type="EMBL" id="BSOH01000007">
    <property type="protein sequence ID" value="GLR16627.1"/>
    <property type="molecule type" value="Genomic_DNA"/>
</dbReference>
<keyword evidence="3" id="KW-0963">Cytoplasm</keyword>
<name>A0AA37SNQ9_9BACT</name>
<evidence type="ECO:0000256" key="7">
    <source>
        <dbReference type="ARBA" id="ARBA00031828"/>
    </source>
</evidence>
<evidence type="ECO:0000313" key="8">
    <source>
        <dbReference type="EMBL" id="GLR16627.1"/>
    </source>
</evidence>
<reference evidence="8" key="2">
    <citation type="submission" date="2023-01" db="EMBL/GenBank/DDBJ databases">
        <title>Draft genome sequence of Portibacter lacus strain NBRC 108769.</title>
        <authorList>
            <person name="Sun Q."/>
            <person name="Mori K."/>
        </authorList>
    </citation>
    <scope>NUCLEOTIDE SEQUENCE</scope>
    <source>
        <strain evidence="8">NBRC 108769</strain>
    </source>
</reference>
<evidence type="ECO:0000256" key="4">
    <source>
        <dbReference type="ARBA" id="ARBA00022723"/>
    </source>
</evidence>
<dbReference type="InterPro" id="IPR006543">
    <property type="entry name" value="Histidinol-phos"/>
</dbReference>
<comment type="caution">
    <text evidence="8">The sequence shown here is derived from an EMBL/GenBank/DDBJ whole genome shotgun (WGS) entry which is preliminary data.</text>
</comment>
<dbReference type="PANTHER" id="PTHR42891:SF1">
    <property type="entry name" value="D-GLYCERO-BETA-D-MANNO-HEPTOSE-1,7-BISPHOSPHATE 7-PHOSPHATASE"/>
    <property type="match status" value="1"/>
</dbReference>
<evidence type="ECO:0000256" key="3">
    <source>
        <dbReference type="ARBA" id="ARBA00022490"/>
    </source>
</evidence>
<dbReference type="InterPro" id="IPR006549">
    <property type="entry name" value="HAD-SF_hydro_IIIA"/>
</dbReference>
<dbReference type="GO" id="GO:0005737">
    <property type="term" value="C:cytoplasm"/>
    <property type="evidence" value="ECO:0007669"/>
    <property type="project" value="UniProtKB-SubCell"/>
</dbReference>
<accession>A0AA37SNQ9</accession>
<proteinExistence type="inferred from homology"/>
<dbReference type="AlphaFoldDB" id="A0AA37SNQ9"/>
<dbReference type="SUPFAM" id="SSF56784">
    <property type="entry name" value="HAD-like"/>
    <property type="match status" value="1"/>
</dbReference>
<reference evidence="8" key="1">
    <citation type="journal article" date="2014" name="Int. J. Syst. Evol. Microbiol.">
        <title>Complete genome sequence of Corynebacterium casei LMG S-19264T (=DSM 44701T), isolated from a smear-ripened cheese.</title>
        <authorList>
            <consortium name="US DOE Joint Genome Institute (JGI-PGF)"/>
            <person name="Walter F."/>
            <person name="Albersmeier A."/>
            <person name="Kalinowski J."/>
            <person name="Ruckert C."/>
        </authorList>
    </citation>
    <scope>NUCLEOTIDE SEQUENCE</scope>
    <source>
        <strain evidence="8">NBRC 108769</strain>
    </source>
</reference>
<dbReference type="InterPro" id="IPR036412">
    <property type="entry name" value="HAD-like_sf"/>
</dbReference>
<keyword evidence="5" id="KW-0378">Hydrolase</keyword>
<dbReference type="RefSeq" id="WP_235291181.1">
    <property type="nucleotide sequence ID" value="NZ_BSOH01000007.1"/>
</dbReference>
<dbReference type="InterPro" id="IPR004446">
    <property type="entry name" value="Heptose_bisP_phosphatase"/>
</dbReference>
<evidence type="ECO:0000313" key="9">
    <source>
        <dbReference type="Proteomes" id="UP001156666"/>
    </source>
</evidence>
<dbReference type="InterPro" id="IPR023214">
    <property type="entry name" value="HAD_sf"/>
</dbReference>
<dbReference type="Gene3D" id="3.40.50.1000">
    <property type="entry name" value="HAD superfamily/HAD-like"/>
    <property type="match status" value="1"/>
</dbReference>
<evidence type="ECO:0000256" key="2">
    <source>
        <dbReference type="ARBA" id="ARBA00005628"/>
    </source>
</evidence>
<gene>
    <name evidence="8" type="ORF">GCM10007940_12420</name>
</gene>
<dbReference type="NCBIfam" id="TIGR01656">
    <property type="entry name" value="Histidinol-ppas"/>
    <property type="match status" value="1"/>
</dbReference>
<dbReference type="NCBIfam" id="TIGR01662">
    <property type="entry name" value="HAD-SF-IIIA"/>
    <property type="match status" value="1"/>
</dbReference>
<keyword evidence="4" id="KW-0479">Metal-binding</keyword>
<evidence type="ECO:0000256" key="5">
    <source>
        <dbReference type="ARBA" id="ARBA00022801"/>
    </source>
</evidence>
<organism evidence="8 9">
    <name type="scientific">Portibacter lacus</name>
    <dbReference type="NCBI Taxonomy" id="1099794"/>
    <lineage>
        <taxon>Bacteria</taxon>
        <taxon>Pseudomonadati</taxon>
        <taxon>Bacteroidota</taxon>
        <taxon>Saprospiria</taxon>
        <taxon>Saprospirales</taxon>
        <taxon>Haliscomenobacteraceae</taxon>
        <taxon>Portibacter</taxon>
    </lineage>
</organism>
<comment type="subcellular location">
    <subcellularLocation>
        <location evidence="1">Cytoplasm</location>
    </subcellularLocation>
</comment>